<keyword evidence="1" id="KW-1133">Transmembrane helix</keyword>
<dbReference type="Proteomes" id="UP001174210">
    <property type="component" value="Unassembled WGS sequence"/>
</dbReference>
<gene>
    <name evidence="2" type="ORF">P5G59_19090</name>
</gene>
<protein>
    <submittedName>
        <fullName evidence="2">Uncharacterized protein</fullName>
    </submittedName>
</protein>
<dbReference type="EMBL" id="JAROCB010000005">
    <property type="protein sequence ID" value="MDN4599265.1"/>
    <property type="molecule type" value="Genomic_DNA"/>
</dbReference>
<comment type="caution">
    <text evidence="2">The sequence shown here is derived from an EMBL/GenBank/DDBJ whole genome shotgun (WGS) entry which is preliminary data.</text>
</comment>
<organism evidence="2 3">
    <name type="scientific">Leifsonia virtsii</name>
    <dbReference type="NCBI Taxonomy" id="3035915"/>
    <lineage>
        <taxon>Bacteria</taxon>
        <taxon>Bacillati</taxon>
        <taxon>Actinomycetota</taxon>
        <taxon>Actinomycetes</taxon>
        <taxon>Micrococcales</taxon>
        <taxon>Microbacteriaceae</taxon>
        <taxon>Leifsonia</taxon>
    </lineage>
</organism>
<sequence>MRWRDSREVVDVGLGFVGFFAVAFLGITVFCELTGEPALGWALTLLVLVLAFIGLLQLRRRIIARRQEAEEARLEHQDS</sequence>
<evidence type="ECO:0000313" key="3">
    <source>
        <dbReference type="Proteomes" id="UP001174210"/>
    </source>
</evidence>
<keyword evidence="3" id="KW-1185">Reference proteome</keyword>
<reference evidence="2" key="1">
    <citation type="submission" date="2023-03" db="EMBL/GenBank/DDBJ databases">
        <title>MT1 and MT2 Draft Genomes of Novel Species.</title>
        <authorList>
            <person name="Venkateswaran K."/>
        </authorList>
    </citation>
    <scope>NUCLEOTIDE SEQUENCE</scope>
    <source>
        <strain evidence="2">F6_8S_P_1A</strain>
    </source>
</reference>
<feature type="transmembrane region" description="Helical" evidence="1">
    <location>
        <begin position="12"/>
        <end position="33"/>
    </location>
</feature>
<keyword evidence="1" id="KW-0812">Transmembrane</keyword>
<feature type="transmembrane region" description="Helical" evidence="1">
    <location>
        <begin position="39"/>
        <end position="58"/>
    </location>
</feature>
<name>A0ABT8J2F7_9MICO</name>
<dbReference type="RefSeq" id="WP_301220607.1">
    <property type="nucleotide sequence ID" value="NZ_JAROCB010000005.1"/>
</dbReference>
<proteinExistence type="predicted"/>
<evidence type="ECO:0000313" key="2">
    <source>
        <dbReference type="EMBL" id="MDN4599265.1"/>
    </source>
</evidence>
<evidence type="ECO:0000256" key="1">
    <source>
        <dbReference type="SAM" id="Phobius"/>
    </source>
</evidence>
<keyword evidence="1" id="KW-0472">Membrane</keyword>
<accession>A0ABT8J2F7</accession>